<proteinExistence type="predicted"/>
<name>A0ABD0LTP7_9CAEN</name>
<feature type="non-terminal residue" evidence="2">
    <location>
        <position position="1"/>
    </location>
</feature>
<dbReference type="Proteomes" id="UP001519460">
    <property type="component" value="Unassembled WGS sequence"/>
</dbReference>
<sequence length="125" mass="13647">LSRCHKHPRSFKVKNVQLCSQVIEFQRATPALHQVASAFMRRPLGLIPETPHSGSTSLIGPGEARSRQGEGGKRGLGIQLQSPCEATKLLLRATESECKQSKTRVCLRSRGSTQTRQCPAAAWVA</sequence>
<evidence type="ECO:0000313" key="2">
    <source>
        <dbReference type="EMBL" id="KAK7502558.1"/>
    </source>
</evidence>
<accession>A0ABD0LTP7</accession>
<dbReference type="EMBL" id="JACVVK020000025">
    <property type="protein sequence ID" value="KAK7502558.1"/>
    <property type="molecule type" value="Genomic_DNA"/>
</dbReference>
<feature type="region of interest" description="Disordered" evidence="1">
    <location>
        <begin position="49"/>
        <end position="77"/>
    </location>
</feature>
<evidence type="ECO:0000256" key="1">
    <source>
        <dbReference type="SAM" id="MobiDB-lite"/>
    </source>
</evidence>
<feature type="compositionally biased region" description="Basic and acidic residues" evidence="1">
    <location>
        <begin position="64"/>
        <end position="73"/>
    </location>
</feature>
<gene>
    <name evidence="2" type="ORF">BaRGS_00006133</name>
</gene>
<reference evidence="2 3" key="1">
    <citation type="journal article" date="2023" name="Sci. Data">
        <title>Genome assembly of the Korean intertidal mud-creeper Batillaria attramentaria.</title>
        <authorList>
            <person name="Patra A.K."/>
            <person name="Ho P.T."/>
            <person name="Jun S."/>
            <person name="Lee S.J."/>
            <person name="Kim Y."/>
            <person name="Won Y.J."/>
        </authorList>
    </citation>
    <scope>NUCLEOTIDE SEQUENCE [LARGE SCALE GENOMIC DNA]</scope>
    <source>
        <strain evidence="2">Wonlab-2016</strain>
    </source>
</reference>
<organism evidence="2 3">
    <name type="scientific">Batillaria attramentaria</name>
    <dbReference type="NCBI Taxonomy" id="370345"/>
    <lineage>
        <taxon>Eukaryota</taxon>
        <taxon>Metazoa</taxon>
        <taxon>Spiralia</taxon>
        <taxon>Lophotrochozoa</taxon>
        <taxon>Mollusca</taxon>
        <taxon>Gastropoda</taxon>
        <taxon>Caenogastropoda</taxon>
        <taxon>Sorbeoconcha</taxon>
        <taxon>Cerithioidea</taxon>
        <taxon>Batillariidae</taxon>
        <taxon>Batillaria</taxon>
    </lineage>
</organism>
<evidence type="ECO:0000313" key="3">
    <source>
        <dbReference type="Proteomes" id="UP001519460"/>
    </source>
</evidence>
<keyword evidence="3" id="KW-1185">Reference proteome</keyword>
<dbReference type="AlphaFoldDB" id="A0ABD0LTP7"/>
<comment type="caution">
    <text evidence="2">The sequence shown here is derived from an EMBL/GenBank/DDBJ whole genome shotgun (WGS) entry which is preliminary data.</text>
</comment>
<protein>
    <submittedName>
        <fullName evidence="2">Uncharacterized protein</fullName>
    </submittedName>
</protein>